<keyword evidence="2 6" id="KW-0812">Transmembrane</keyword>
<dbReference type="SUPFAM" id="SSF103473">
    <property type="entry name" value="MFS general substrate transporter"/>
    <property type="match status" value="1"/>
</dbReference>
<dbReference type="InterPro" id="IPR036259">
    <property type="entry name" value="MFS_trans_sf"/>
</dbReference>
<feature type="transmembrane region" description="Helical" evidence="6">
    <location>
        <begin position="295"/>
        <end position="315"/>
    </location>
</feature>
<organism evidence="7 8">
    <name type="scientific">Nocardia terrae</name>
    <dbReference type="NCBI Taxonomy" id="2675851"/>
    <lineage>
        <taxon>Bacteria</taxon>
        <taxon>Bacillati</taxon>
        <taxon>Actinomycetota</taxon>
        <taxon>Actinomycetes</taxon>
        <taxon>Mycobacteriales</taxon>
        <taxon>Nocardiaceae</taxon>
        <taxon>Nocardia</taxon>
    </lineage>
</organism>
<dbReference type="GO" id="GO:0016020">
    <property type="term" value="C:membrane"/>
    <property type="evidence" value="ECO:0007669"/>
    <property type="project" value="UniProtKB-SubCell"/>
</dbReference>
<evidence type="ECO:0000256" key="2">
    <source>
        <dbReference type="ARBA" id="ARBA00022692"/>
    </source>
</evidence>
<evidence type="ECO:0000256" key="5">
    <source>
        <dbReference type="SAM" id="MobiDB-lite"/>
    </source>
</evidence>
<dbReference type="GO" id="GO:0022857">
    <property type="term" value="F:transmembrane transporter activity"/>
    <property type="evidence" value="ECO:0007669"/>
    <property type="project" value="InterPro"/>
</dbReference>
<evidence type="ECO:0000313" key="8">
    <source>
        <dbReference type="Proteomes" id="UP000466794"/>
    </source>
</evidence>
<feature type="compositionally biased region" description="Basic residues" evidence="5">
    <location>
        <begin position="1"/>
        <end position="38"/>
    </location>
</feature>
<evidence type="ECO:0000256" key="1">
    <source>
        <dbReference type="ARBA" id="ARBA00004141"/>
    </source>
</evidence>
<accession>A0A7K1UNM4</accession>
<feature type="transmembrane region" description="Helical" evidence="6">
    <location>
        <begin position="411"/>
        <end position="430"/>
    </location>
</feature>
<feature type="region of interest" description="Disordered" evidence="5">
    <location>
        <begin position="435"/>
        <end position="457"/>
    </location>
</feature>
<dbReference type="InterPro" id="IPR051788">
    <property type="entry name" value="MFS_Transporter"/>
</dbReference>
<sequence>MHPRAGARRRDRPDHRRCRGRRPGRSGRARPGLRHPARGGRDQRAAAHSALTGEIGVTVKNRAEFVGLAGAYAAQGLGYAALVTVLPQLETRLRIGETTVSLMLLGVCVAAAAGSALADLVAVRWGSRQALCSGLVLEAAALFAIAWLTDFDAFVFALAAYGIGLGMVDAASNMQGVLAQKRSDTALLGRLYAAYTAAAVGGALLVSACLATTSSLLPLLLTAAVQLAVAGAGLRLFDRARAAHRPHDDSARRDPLSRSGIWFIGLLVLAAFTVDSAVSAWGTVYLADGLHVTSAAAPLGYAAYQAAVFLARLAADPAVRHFGRTRLAAAATAVGVFGCGVVAVVPTLVGAVAGFAAAGVCTGILVPIAFGAAGDLRPERSDEVIARVNLFNYAGAVAGAVALGLVAAGPALGYAFAIPAVVLLVATPALRRLGGEPRPSTSERTFLSSIRTTSKAR</sequence>
<feature type="transmembrane region" description="Helical" evidence="6">
    <location>
        <begin position="261"/>
        <end position="283"/>
    </location>
</feature>
<feature type="transmembrane region" description="Helical" evidence="6">
    <location>
        <begin position="98"/>
        <end position="118"/>
    </location>
</feature>
<dbReference type="PANTHER" id="PTHR23514:SF13">
    <property type="entry name" value="INNER MEMBRANE PROTEIN YBJJ"/>
    <property type="match status" value="1"/>
</dbReference>
<feature type="transmembrane region" description="Helical" evidence="6">
    <location>
        <begin position="65"/>
        <end position="86"/>
    </location>
</feature>
<comment type="caution">
    <text evidence="7">The sequence shown here is derived from an EMBL/GenBank/DDBJ whole genome shotgun (WGS) entry which is preliminary data.</text>
</comment>
<feature type="transmembrane region" description="Helical" evidence="6">
    <location>
        <begin position="154"/>
        <end position="171"/>
    </location>
</feature>
<comment type="subcellular location">
    <subcellularLocation>
        <location evidence="1">Membrane</location>
        <topology evidence="1">Multi-pass membrane protein</topology>
    </subcellularLocation>
</comment>
<evidence type="ECO:0000256" key="3">
    <source>
        <dbReference type="ARBA" id="ARBA00022989"/>
    </source>
</evidence>
<dbReference type="Proteomes" id="UP000466794">
    <property type="component" value="Unassembled WGS sequence"/>
</dbReference>
<feature type="compositionally biased region" description="Polar residues" evidence="5">
    <location>
        <begin position="439"/>
        <end position="457"/>
    </location>
</feature>
<protein>
    <submittedName>
        <fullName evidence="7">MFS transporter</fullName>
    </submittedName>
</protein>
<gene>
    <name evidence="7" type="ORF">GPX89_01590</name>
</gene>
<feature type="transmembrane region" description="Helical" evidence="6">
    <location>
        <begin position="384"/>
        <end position="405"/>
    </location>
</feature>
<evidence type="ECO:0000313" key="7">
    <source>
        <dbReference type="EMBL" id="MVU75934.1"/>
    </source>
</evidence>
<evidence type="ECO:0000256" key="6">
    <source>
        <dbReference type="SAM" id="Phobius"/>
    </source>
</evidence>
<keyword evidence="4 6" id="KW-0472">Membrane</keyword>
<keyword evidence="3 6" id="KW-1133">Transmembrane helix</keyword>
<feature type="transmembrane region" description="Helical" evidence="6">
    <location>
        <begin position="192"/>
        <end position="213"/>
    </location>
</feature>
<feature type="transmembrane region" description="Helical" evidence="6">
    <location>
        <begin position="327"/>
        <end position="345"/>
    </location>
</feature>
<reference evidence="7 8" key="1">
    <citation type="submission" date="2019-12" db="EMBL/GenBank/DDBJ databases">
        <title>Nocardia sp. nov. ET3-3 isolated from soil.</title>
        <authorList>
            <person name="Kanchanasin P."/>
            <person name="Tanasupawat S."/>
            <person name="Yuki M."/>
            <person name="Kudo T."/>
        </authorList>
    </citation>
    <scope>NUCLEOTIDE SEQUENCE [LARGE SCALE GENOMIC DNA]</scope>
    <source>
        <strain evidence="7 8">ET3-3</strain>
    </source>
</reference>
<dbReference type="Pfam" id="PF07690">
    <property type="entry name" value="MFS_1"/>
    <property type="match status" value="1"/>
</dbReference>
<evidence type="ECO:0000256" key="4">
    <source>
        <dbReference type="ARBA" id="ARBA00023136"/>
    </source>
</evidence>
<dbReference type="InterPro" id="IPR011701">
    <property type="entry name" value="MFS"/>
</dbReference>
<dbReference type="AlphaFoldDB" id="A0A7K1UNM4"/>
<feature type="transmembrane region" description="Helical" evidence="6">
    <location>
        <begin position="351"/>
        <end position="372"/>
    </location>
</feature>
<proteinExistence type="predicted"/>
<dbReference type="Gene3D" id="1.20.1250.20">
    <property type="entry name" value="MFS general substrate transporter like domains"/>
    <property type="match status" value="1"/>
</dbReference>
<name>A0A7K1UNM4_9NOCA</name>
<feature type="transmembrane region" description="Helical" evidence="6">
    <location>
        <begin position="130"/>
        <end position="148"/>
    </location>
</feature>
<dbReference type="EMBL" id="WRPP01000001">
    <property type="protein sequence ID" value="MVU75934.1"/>
    <property type="molecule type" value="Genomic_DNA"/>
</dbReference>
<feature type="region of interest" description="Disordered" evidence="5">
    <location>
        <begin position="1"/>
        <end position="45"/>
    </location>
</feature>
<keyword evidence="8" id="KW-1185">Reference proteome</keyword>
<dbReference type="PANTHER" id="PTHR23514">
    <property type="entry name" value="BYPASS OF STOP CODON PROTEIN 6"/>
    <property type="match status" value="1"/>
</dbReference>
<feature type="transmembrane region" description="Helical" evidence="6">
    <location>
        <begin position="219"/>
        <end position="237"/>
    </location>
</feature>